<dbReference type="Gene3D" id="3.30.70.100">
    <property type="match status" value="2"/>
</dbReference>
<dbReference type="Proteomes" id="UP000598271">
    <property type="component" value="Unassembled WGS sequence"/>
</dbReference>
<comment type="caution">
    <text evidence="3">The sequence shown here is derived from an EMBL/GenBank/DDBJ whole genome shotgun (WGS) entry which is preliminary data.</text>
</comment>
<gene>
    <name evidence="3" type="ORF">GCM10007390_50630</name>
</gene>
<dbReference type="PANTHER" id="PTHR21017">
    <property type="entry name" value="NIPSNAP-RELATED"/>
    <property type="match status" value="1"/>
</dbReference>
<evidence type="ECO:0000259" key="2">
    <source>
        <dbReference type="Pfam" id="PF07978"/>
    </source>
</evidence>
<accession>A0A8J3DEA4</accession>
<sequence length="263" mass="30725">MYCDPRNPQQFMNYKLLLLVFLLAEISSGNRATAQRSDDSAKLYEMRTYYCEPGRLDALLARFRDHTMKLFEKHGMTNVGYWVPIDNTDNKLVYVLSYPGDRAYRDKAWKAFGTDPDWKKAQGDSEKDGKIVKRVENMFMHETDFSFPMKVTGPANDRIFELRTYYTNPGMLPELLARFRNHTTALFAKQGMTNLNYWLPDEVENRLVYMLAHPSLDDAKKAFDAFRADPDWIKARDYSERNGKLVEKVESTYLKATDFSPIR</sequence>
<dbReference type="Pfam" id="PF07978">
    <property type="entry name" value="NIPSNAP"/>
    <property type="match status" value="2"/>
</dbReference>
<feature type="domain" description="NIPSNAP" evidence="2">
    <location>
        <begin position="44"/>
        <end position="146"/>
    </location>
</feature>
<reference evidence="3 4" key="1">
    <citation type="journal article" date="2014" name="Int. J. Syst. Evol. Microbiol.">
        <title>Complete genome sequence of Corynebacterium casei LMG S-19264T (=DSM 44701T), isolated from a smear-ripened cheese.</title>
        <authorList>
            <consortium name="US DOE Joint Genome Institute (JGI-PGF)"/>
            <person name="Walter F."/>
            <person name="Albersmeier A."/>
            <person name="Kalinowski J."/>
            <person name="Ruckert C."/>
        </authorList>
    </citation>
    <scope>NUCLEOTIDE SEQUENCE [LARGE SCALE GENOMIC DNA]</scope>
    <source>
        <strain evidence="3 4">KCTC 12866</strain>
    </source>
</reference>
<dbReference type="InterPro" id="IPR051557">
    <property type="entry name" value="NipSnap_domain"/>
</dbReference>
<evidence type="ECO:0000256" key="1">
    <source>
        <dbReference type="ARBA" id="ARBA00005291"/>
    </source>
</evidence>
<name>A0A8J3DEA4_9BACT</name>
<dbReference type="PANTHER" id="PTHR21017:SF17">
    <property type="entry name" value="PROTEIN NIPSNAP"/>
    <property type="match status" value="1"/>
</dbReference>
<dbReference type="InterPro" id="IPR011008">
    <property type="entry name" value="Dimeric_a/b-barrel"/>
</dbReference>
<feature type="domain" description="NIPSNAP" evidence="2">
    <location>
        <begin position="160"/>
        <end position="261"/>
    </location>
</feature>
<evidence type="ECO:0000313" key="3">
    <source>
        <dbReference type="EMBL" id="GHB88389.1"/>
    </source>
</evidence>
<proteinExistence type="inferred from homology"/>
<comment type="similarity">
    <text evidence="1">Belongs to the NipSnap family.</text>
</comment>
<protein>
    <recommendedName>
        <fullName evidence="2">NIPSNAP domain-containing protein</fullName>
    </recommendedName>
</protein>
<dbReference type="EMBL" id="BMXF01000009">
    <property type="protein sequence ID" value="GHB88389.1"/>
    <property type="molecule type" value="Genomic_DNA"/>
</dbReference>
<dbReference type="AlphaFoldDB" id="A0A8J3DEA4"/>
<evidence type="ECO:0000313" key="4">
    <source>
        <dbReference type="Proteomes" id="UP000598271"/>
    </source>
</evidence>
<keyword evidence="4" id="KW-1185">Reference proteome</keyword>
<organism evidence="3 4">
    <name type="scientific">Persicitalea jodogahamensis</name>
    <dbReference type="NCBI Taxonomy" id="402147"/>
    <lineage>
        <taxon>Bacteria</taxon>
        <taxon>Pseudomonadati</taxon>
        <taxon>Bacteroidota</taxon>
        <taxon>Cytophagia</taxon>
        <taxon>Cytophagales</taxon>
        <taxon>Spirosomataceae</taxon>
        <taxon>Persicitalea</taxon>
    </lineage>
</organism>
<dbReference type="InterPro" id="IPR012577">
    <property type="entry name" value="NIPSNAP"/>
</dbReference>
<dbReference type="SUPFAM" id="SSF54909">
    <property type="entry name" value="Dimeric alpha+beta barrel"/>
    <property type="match status" value="2"/>
</dbReference>